<dbReference type="RefSeq" id="WP_016265014.1">
    <property type="nucleotide sequence ID" value="NZ_AP017931.1"/>
</dbReference>
<dbReference type="EMBL" id="OKRC01000001">
    <property type="protein sequence ID" value="SPE18746.1"/>
    <property type="molecule type" value="Genomic_DNA"/>
</dbReference>
<dbReference type="InterPro" id="IPR041492">
    <property type="entry name" value="HAD_2"/>
</dbReference>
<evidence type="ECO:0000313" key="3">
    <source>
        <dbReference type="Proteomes" id="UP000234349"/>
    </source>
</evidence>
<dbReference type="InterPro" id="IPR006439">
    <property type="entry name" value="HAD-SF_hydro_IA"/>
</dbReference>
<comment type="caution">
    <text evidence="2">The sequence shown here is derived from an EMBL/GenBank/DDBJ whole genome shotgun (WGS) entry which is preliminary data.</text>
</comment>
<accession>A0A1W6D1V9</accession>
<dbReference type="CDD" id="cd07505">
    <property type="entry name" value="HAD_BPGM-like"/>
    <property type="match status" value="1"/>
</dbReference>
<dbReference type="Gene3D" id="3.40.50.1000">
    <property type="entry name" value="HAD superfamily/HAD-like"/>
    <property type="match status" value="1"/>
</dbReference>
<name>A0A1W6D1V9_LATSK</name>
<dbReference type="InterPro" id="IPR051806">
    <property type="entry name" value="HAD-like_SPP"/>
</dbReference>
<evidence type="ECO:0000313" key="4">
    <source>
        <dbReference type="Proteomes" id="UP000239650"/>
    </source>
</evidence>
<sequence length="216" mass="23918">MTVKGVIFDVDGILVNSEPYYFEQRLTFLNAIGAKLTVEESRRQIGSNMNAVLKQVYPGRTMNDYAMIKEGYRSYKRKHPIRFDKILNQDAQTLLAEIAPKYQIGLASAGERQIINQMLAETKLTPYFETIVSGAETAHNKPAPDVYTTAIAQLGLKSDEAVAIEDSEFGIKAGKAAGLTVIALKPLDSQFKINQEEADYRVESLTEVPAILAQLS</sequence>
<proteinExistence type="predicted"/>
<dbReference type="PRINTS" id="PR00413">
    <property type="entry name" value="HADHALOGNASE"/>
</dbReference>
<organism evidence="2 4">
    <name type="scientific">Latilactobacillus sakei</name>
    <name type="common">Lactobacillus sakei</name>
    <dbReference type="NCBI Taxonomy" id="1599"/>
    <lineage>
        <taxon>Bacteria</taxon>
        <taxon>Bacillati</taxon>
        <taxon>Bacillota</taxon>
        <taxon>Bacilli</taxon>
        <taxon>Lactobacillales</taxon>
        <taxon>Lactobacillaceae</taxon>
        <taxon>Latilactobacillus</taxon>
    </lineage>
</organism>
<dbReference type="SFLD" id="SFLDS00003">
    <property type="entry name" value="Haloacid_Dehalogenase"/>
    <property type="match status" value="1"/>
</dbReference>
<keyword evidence="2" id="KW-0378">Hydrolase</keyword>
<dbReference type="Pfam" id="PF13419">
    <property type="entry name" value="HAD_2"/>
    <property type="match status" value="1"/>
</dbReference>
<dbReference type="SUPFAM" id="SSF56784">
    <property type="entry name" value="HAD-like"/>
    <property type="match status" value="1"/>
</dbReference>
<dbReference type="SFLD" id="SFLDG01129">
    <property type="entry name" value="C1.5:_HAD__Beta-PGM__Phosphata"/>
    <property type="match status" value="1"/>
</dbReference>
<dbReference type="PANTHER" id="PTHR43481:SF4">
    <property type="entry name" value="GLYCEROL-1-PHOSPHATE PHOSPHOHYDROLASE 1-RELATED"/>
    <property type="match status" value="1"/>
</dbReference>
<reference evidence="2 4" key="2">
    <citation type="submission" date="2018-02" db="EMBL/GenBank/DDBJ databases">
        <authorList>
            <person name="Rodrigo-Torres L."/>
            <person name="Arahal R. D."/>
            <person name="Lucena T."/>
        </authorList>
    </citation>
    <scope>NUCLEOTIDE SEQUENCE [LARGE SCALE GENOMIC DNA]</scope>
    <source>
        <strain evidence="2 4">CECT 9267</strain>
    </source>
</reference>
<dbReference type="InterPro" id="IPR023198">
    <property type="entry name" value="PGP-like_dom2"/>
</dbReference>
<dbReference type="Gene3D" id="1.10.150.240">
    <property type="entry name" value="Putative phosphatase, domain 2"/>
    <property type="match status" value="1"/>
</dbReference>
<dbReference type="GeneID" id="57133694"/>
<dbReference type="AlphaFoldDB" id="A0A1W6D1V9"/>
<dbReference type="Proteomes" id="UP000234349">
    <property type="component" value="Unassembled WGS sequence"/>
</dbReference>
<reference evidence="1 3" key="1">
    <citation type="submission" date="2016-09" db="EMBL/GenBank/DDBJ databases">
        <authorList>
            <person name="Inglin R.C."/>
        </authorList>
    </citation>
    <scope>NUCLEOTIDE SEQUENCE [LARGE SCALE GENOMIC DNA]</scope>
    <source>
        <strain evidence="1 3">RI-517</strain>
    </source>
</reference>
<dbReference type="EMBL" id="MKGH01000027">
    <property type="protein sequence ID" value="PKX77816.1"/>
    <property type="molecule type" value="Genomic_DNA"/>
</dbReference>
<dbReference type="PANTHER" id="PTHR43481">
    <property type="entry name" value="FRUCTOSE-1-PHOSPHATE PHOSPHATASE"/>
    <property type="match status" value="1"/>
</dbReference>
<evidence type="ECO:0000313" key="1">
    <source>
        <dbReference type="EMBL" id="PKX77816.1"/>
    </source>
</evidence>
<dbReference type="Proteomes" id="UP000239650">
    <property type="component" value="Unassembled WGS sequence"/>
</dbReference>
<dbReference type="EC" id="3.1.3.-" evidence="2"/>
<dbReference type="SFLD" id="SFLDG01135">
    <property type="entry name" value="C1.5.6:_HAD__Beta-PGM__Phospha"/>
    <property type="match status" value="1"/>
</dbReference>
<dbReference type="NCBIfam" id="TIGR01509">
    <property type="entry name" value="HAD-SF-IA-v3"/>
    <property type="match status" value="1"/>
</dbReference>
<gene>
    <name evidence="2" type="primary">yqaB</name>
    <name evidence="1" type="ORF">CUR37_06280</name>
    <name evidence="2" type="ORF">LAS9267_00280</name>
</gene>
<dbReference type="InterPro" id="IPR023214">
    <property type="entry name" value="HAD_sf"/>
</dbReference>
<evidence type="ECO:0000313" key="2">
    <source>
        <dbReference type="EMBL" id="SPE18746.1"/>
    </source>
</evidence>
<dbReference type="InterPro" id="IPR036412">
    <property type="entry name" value="HAD-like_sf"/>
</dbReference>
<protein>
    <submittedName>
        <fullName evidence="2">Fructose-1-phosphate phosphatase YqaB</fullName>
        <ecNumber evidence="2">3.1.3.-</ecNumber>
    </submittedName>
    <submittedName>
        <fullName evidence="1">HAD family phosphatase</fullName>
    </submittedName>
</protein>
<dbReference type="GO" id="GO:0050308">
    <property type="term" value="F:sugar-phosphatase activity"/>
    <property type="evidence" value="ECO:0007669"/>
    <property type="project" value="TreeGrafter"/>
</dbReference>